<evidence type="ECO:0008006" key="3">
    <source>
        <dbReference type="Google" id="ProtNLM"/>
    </source>
</evidence>
<gene>
    <name evidence="1" type="ORF">EPJ67_07100</name>
</gene>
<organism evidence="1 2">
    <name type="scientific">Brachyspira aalborgi</name>
    <dbReference type="NCBI Taxonomy" id="29522"/>
    <lineage>
        <taxon>Bacteria</taxon>
        <taxon>Pseudomonadati</taxon>
        <taxon>Spirochaetota</taxon>
        <taxon>Spirochaetia</taxon>
        <taxon>Brachyspirales</taxon>
        <taxon>Brachyspiraceae</taxon>
        <taxon>Brachyspira</taxon>
    </lineage>
</organism>
<sequence>MNKKDKDLLFIDTRIYKNLIFTKNGIDNLFEKYLVVISEMQEFEIKNILMDEYLKKNIIKKYLSNIILTNNKNFTYKKIKNKLKELLDMSNNIVEYIDAIKNKEINNLFSYFNKSLILPIFNEDNLIENSKKRLKNILYFEQKNKYDYYNFFLWELLLNSECLSNSTLYVYTKDINFINEFNYGSLKEEWKIKQNGELKLFDFNKIEYDFYSKYFYKLLENKPLNKTNSIMIHFNKGYEIIDIIENTDITEYNYLKEQFYILNKNIKIIKNIISKSFYLFYKYLFKYNDIINKKKFNIKRFKFLINKE</sequence>
<accession>A0A5C8G428</accession>
<comment type="caution">
    <text evidence="1">The sequence shown here is derived from an EMBL/GenBank/DDBJ whole genome shotgun (WGS) entry which is preliminary data.</text>
</comment>
<evidence type="ECO:0000313" key="1">
    <source>
        <dbReference type="EMBL" id="TXJ56661.1"/>
    </source>
</evidence>
<protein>
    <recommendedName>
        <fullName evidence="3">DUF4935 domain-containing protein</fullName>
    </recommendedName>
</protein>
<dbReference type="RefSeq" id="WP_147528996.1">
    <property type="nucleotide sequence ID" value="NZ_SAYJ01000016.1"/>
</dbReference>
<proteinExistence type="predicted"/>
<dbReference type="AlphaFoldDB" id="A0A5C8G428"/>
<name>A0A5C8G428_9SPIR</name>
<dbReference type="EMBL" id="SAYJ01000016">
    <property type="protein sequence ID" value="TXJ56661.1"/>
    <property type="molecule type" value="Genomic_DNA"/>
</dbReference>
<evidence type="ECO:0000313" key="2">
    <source>
        <dbReference type="Proteomes" id="UP000325013"/>
    </source>
</evidence>
<reference evidence="1 2" key="1">
    <citation type="journal article" date="1992" name="Lakartidningen">
        <title>[Penicillin V and not amoxicillin is the first choice preparation in acute otitis].</title>
        <authorList>
            <person name="Kamme C."/>
            <person name="Lundgren K."/>
            <person name="Prellner K."/>
        </authorList>
    </citation>
    <scope>NUCLEOTIDE SEQUENCE [LARGE SCALE GENOMIC DNA]</scope>
    <source>
        <strain evidence="1 2">PC2777IV</strain>
    </source>
</reference>
<dbReference type="Proteomes" id="UP000325013">
    <property type="component" value="Unassembled WGS sequence"/>
</dbReference>